<dbReference type="EMBL" id="JAOQAZ010000012">
    <property type="protein sequence ID" value="KAJ4261462.1"/>
    <property type="molecule type" value="Genomic_DNA"/>
</dbReference>
<sequence>MAQRGFIGPQPPVIRLISTNGPKVEHLCEPVLNQLKADIGLSNSVETRVGAWKDLNFSRYIVRELKLARKKLQEGLSPVEAARWNHLGELKPEWANSTINAQETEPVAETGTEEWLDPGLQGTQPATITQVVSKRMELLREHHVEPDRLMNAQNRVGPRTNGGSRASDDEPFDLCDNNGVPLNMRVFTVQSGRKTVATATKEPDVLGFCGRWPRRPVRDVGASSNYLTWQTTWSVVTVDARVVSSQRVLAPIYRTTPGSVNVVKKQGPDASHFHTIIFSRRKKHPYVASAWVP</sequence>
<dbReference type="AlphaFoldDB" id="A0A9W8RYE2"/>
<name>A0A9W8RYE2_9HYPO</name>
<proteinExistence type="predicted"/>
<accession>A0A9W8RYE2</accession>
<protein>
    <submittedName>
        <fullName evidence="2">Uncharacterized protein</fullName>
    </submittedName>
</protein>
<keyword evidence="3" id="KW-1185">Reference proteome</keyword>
<evidence type="ECO:0000313" key="3">
    <source>
        <dbReference type="Proteomes" id="UP001152049"/>
    </source>
</evidence>
<gene>
    <name evidence="2" type="ORF">NW762_006887</name>
</gene>
<evidence type="ECO:0000256" key="1">
    <source>
        <dbReference type="SAM" id="MobiDB-lite"/>
    </source>
</evidence>
<comment type="caution">
    <text evidence="2">The sequence shown here is derived from an EMBL/GenBank/DDBJ whole genome shotgun (WGS) entry which is preliminary data.</text>
</comment>
<feature type="region of interest" description="Disordered" evidence="1">
    <location>
        <begin position="153"/>
        <end position="173"/>
    </location>
</feature>
<dbReference type="Proteomes" id="UP001152049">
    <property type="component" value="Unassembled WGS sequence"/>
</dbReference>
<reference evidence="2" key="1">
    <citation type="submission" date="2022-09" db="EMBL/GenBank/DDBJ databases">
        <title>Fusarium specimens isolated from Avocado Roots.</title>
        <authorList>
            <person name="Stajich J."/>
            <person name="Roper C."/>
            <person name="Heimlech-Rivalta G."/>
        </authorList>
    </citation>
    <scope>NUCLEOTIDE SEQUENCE</scope>
    <source>
        <strain evidence="2">CF00136</strain>
    </source>
</reference>
<organism evidence="2 3">
    <name type="scientific">Fusarium torreyae</name>
    <dbReference type="NCBI Taxonomy" id="1237075"/>
    <lineage>
        <taxon>Eukaryota</taxon>
        <taxon>Fungi</taxon>
        <taxon>Dikarya</taxon>
        <taxon>Ascomycota</taxon>
        <taxon>Pezizomycotina</taxon>
        <taxon>Sordariomycetes</taxon>
        <taxon>Hypocreomycetidae</taxon>
        <taxon>Hypocreales</taxon>
        <taxon>Nectriaceae</taxon>
        <taxon>Fusarium</taxon>
    </lineage>
</organism>
<evidence type="ECO:0000313" key="2">
    <source>
        <dbReference type="EMBL" id="KAJ4261462.1"/>
    </source>
</evidence>